<evidence type="ECO:0000313" key="2">
    <source>
        <dbReference type="EMBL" id="EDX76430.1"/>
    </source>
</evidence>
<dbReference type="PANTHER" id="PTHR47152">
    <property type="entry name" value="SLR2084 PROTEIN-RELATED"/>
    <property type="match status" value="1"/>
</dbReference>
<dbReference type="CDD" id="cd06260">
    <property type="entry name" value="DUF820-like"/>
    <property type="match status" value="1"/>
</dbReference>
<keyword evidence="3" id="KW-1185">Reference proteome</keyword>
<dbReference type="PANTHER" id="PTHR47152:SF4">
    <property type="entry name" value="SLR0445 PROTEIN"/>
    <property type="match status" value="1"/>
</dbReference>
<dbReference type="Proteomes" id="UP000003835">
    <property type="component" value="Unassembled WGS sequence"/>
</dbReference>
<dbReference type="Gene3D" id="3.90.1570.10">
    <property type="entry name" value="tt1808, chain A"/>
    <property type="match status" value="1"/>
</dbReference>
<dbReference type="AlphaFoldDB" id="B4VNZ9"/>
<dbReference type="HOGENOM" id="CLU_098557_1_0_3"/>
<organism evidence="2 3">
    <name type="scientific">Coleofasciculus chthonoplastes PCC 7420</name>
    <dbReference type="NCBI Taxonomy" id="118168"/>
    <lineage>
        <taxon>Bacteria</taxon>
        <taxon>Bacillati</taxon>
        <taxon>Cyanobacteriota</taxon>
        <taxon>Cyanophyceae</taxon>
        <taxon>Coleofasciculales</taxon>
        <taxon>Coleofasciculaceae</taxon>
        <taxon>Coleofasciculus</taxon>
    </lineage>
</organism>
<sequence>MTIQLTEQQNPVNDQYFILPGRYNWQQFKAIQAVMQDVPGLKLTYFDGCVEFMTTGEDHEMIKKFIAILIEAYLFEKGIRFIPIGNATREAETKGASFAPDESYYIGTKKEHPDLAIEVALTSGGTDKLKKYKRFQIPEVWFWQKNKILIYRFRQNDYEQVERSEFLPNLDLELLVRCVLMSDIVEARMAFINGIRQS</sequence>
<dbReference type="RefSeq" id="WP_006100161.1">
    <property type="nucleotide sequence ID" value="NZ_DS989846.1"/>
</dbReference>
<dbReference type="InterPro" id="IPR012296">
    <property type="entry name" value="Nuclease_put_TT1808"/>
</dbReference>
<name>B4VNZ9_9CYAN</name>
<proteinExistence type="predicted"/>
<dbReference type="OrthoDB" id="510891at2"/>
<dbReference type="STRING" id="118168.MC7420_4686"/>
<gene>
    <name evidence="2" type="ORF">MC7420_4686</name>
</gene>
<dbReference type="SUPFAM" id="SSF52980">
    <property type="entry name" value="Restriction endonuclease-like"/>
    <property type="match status" value="1"/>
</dbReference>
<dbReference type="eggNOG" id="COG4636">
    <property type="taxonomic scope" value="Bacteria"/>
</dbReference>
<protein>
    <recommendedName>
        <fullName evidence="1">Putative restriction endonuclease domain-containing protein</fullName>
    </recommendedName>
</protein>
<dbReference type="EMBL" id="DS989846">
    <property type="protein sequence ID" value="EDX76430.1"/>
    <property type="molecule type" value="Genomic_DNA"/>
</dbReference>
<feature type="domain" description="Putative restriction endonuclease" evidence="1">
    <location>
        <begin position="25"/>
        <end position="176"/>
    </location>
</feature>
<dbReference type="Pfam" id="PF05685">
    <property type="entry name" value="Uma2"/>
    <property type="match status" value="1"/>
</dbReference>
<reference evidence="2 3" key="1">
    <citation type="submission" date="2008-07" db="EMBL/GenBank/DDBJ databases">
        <authorList>
            <person name="Tandeau de Marsac N."/>
            <person name="Ferriera S."/>
            <person name="Johnson J."/>
            <person name="Kravitz S."/>
            <person name="Beeson K."/>
            <person name="Sutton G."/>
            <person name="Rogers Y.-H."/>
            <person name="Friedman R."/>
            <person name="Frazier M."/>
            <person name="Venter J.C."/>
        </authorList>
    </citation>
    <scope>NUCLEOTIDE SEQUENCE [LARGE SCALE GENOMIC DNA]</scope>
    <source>
        <strain evidence="2 3">PCC 7420</strain>
    </source>
</reference>
<evidence type="ECO:0000313" key="3">
    <source>
        <dbReference type="Proteomes" id="UP000003835"/>
    </source>
</evidence>
<dbReference type="InterPro" id="IPR008538">
    <property type="entry name" value="Uma2"/>
</dbReference>
<dbReference type="InterPro" id="IPR011335">
    <property type="entry name" value="Restrct_endonuc-II-like"/>
</dbReference>
<evidence type="ECO:0000259" key="1">
    <source>
        <dbReference type="Pfam" id="PF05685"/>
    </source>
</evidence>
<accession>B4VNZ9</accession>